<dbReference type="Proteomes" id="UP001241848">
    <property type="component" value="Unassembled WGS sequence"/>
</dbReference>
<evidence type="ECO:0000313" key="2">
    <source>
        <dbReference type="Proteomes" id="UP001241848"/>
    </source>
</evidence>
<comment type="caution">
    <text evidence="1">The sequence shown here is derived from an EMBL/GenBank/DDBJ whole genome shotgun (WGS) entry which is preliminary data.</text>
</comment>
<name>A0ABT9FXC4_9BACL</name>
<keyword evidence="2" id="KW-1185">Reference proteome</keyword>
<sequence>MNSELKELLQSVIREELKPVHRRLDQMEIDQHGIKRALDQMEIDQQEIKRAVLDTSERVAEMKSFLENQHRIIELLSARSIQQEAELKRIK</sequence>
<gene>
    <name evidence="1" type="ORF">OIN60_21940</name>
</gene>
<reference evidence="1 2" key="1">
    <citation type="submission" date="2022-10" db="EMBL/GenBank/DDBJ databases">
        <title>Paenibacillus description and whole genome data of maize root bacterial community.</title>
        <authorList>
            <person name="Marton D."/>
            <person name="Farkas M."/>
            <person name="Cserhati M."/>
        </authorList>
    </citation>
    <scope>NUCLEOTIDE SEQUENCE [LARGE SCALE GENOMIC DNA]</scope>
    <source>
        <strain evidence="1 2">P96</strain>
    </source>
</reference>
<dbReference type="RefSeq" id="WP_305756997.1">
    <property type="nucleotide sequence ID" value="NZ_JAPCKK010000034.1"/>
</dbReference>
<protein>
    <submittedName>
        <fullName evidence="1">Uncharacterized protein</fullName>
    </submittedName>
</protein>
<accession>A0ABT9FXC4</accession>
<evidence type="ECO:0000313" key="1">
    <source>
        <dbReference type="EMBL" id="MDP4099382.1"/>
    </source>
</evidence>
<dbReference type="EMBL" id="JAPCKK010000034">
    <property type="protein sequence ID" value="MDP4099382.1"/>
    <property type="molecule type" value="Genomic_DNA"/>
</dbReference>
<organism evidence="1 2">
    <name type="scientific">Paenibacillus zeirhizosphaerae</name>
    <dbReference type="NCBI Taxonomy" id="2987519"/>
    <lineage>
        <taxon>Bacteria</taxon>
        <taxon>Bacillati</taxon>
        <taxon>Bacillota</taxon>
        <taxon>Bacilli</taxon>
        <taxon>Bacillales</taxon>
        <taxon>Paenibacillaceae</taxon>
        <taxon>Paenibacillus</taxon>
    </lineage>
</organism>
<proteinExistence type="predicted"/>